<evidence type="ECO:0000256" key="6">
    <source>
        <dbReference type="ARBA" id="ARBA00022614"/>
    </source>
</evidence>
<keyword evidence="4" id="KW-0723">Serine/threonine-protein kinase</keyword>
<evidence type="ECO:0000256" key="10">
    <source>
        <dbReference type="ARBA" id="ARBA00022737"/>
    </source>
</evidence>
<dbReference type="Pfam" id="PF13855">
    <property type="entry name" value="LRR_8"/>
    <property type="match status" value="3"/>
</dbReference>
<dbReference type="GO" id="GO:0005886">
    <property type="term" value="C:plasma membrane"/>
    <property type="evidence" value="ECO:0007669"/>
    <property type="project" value="UniProtKB-SubCell"/>
</dbReference>
<evidence type="ECO:0000256" key="1">
    <source>
        <dbReference type="ARBA" id="ARBA00004162"/>
    </source>
</evidence>
<dbReference type="Gene3D" id="3.30.200.20">
    <property type="entry name" value="Phosphorylase Kinase, domain 1"/>
    <property type="match status" value="1"/>
</dbReference>
<evidence type="ECO:0000256" key="21">
    <source>
        <dbReference type="SAM" id="Phobius"/>
    </source>
</evidence>
<evidence type="ECO:0000256" key="14">
    <source>
        <dbReference type="ARBA" id="ARBA00022989"/>
    </source>
</evidence>
<dbReference type="FunFam" id="3.30.200.20:FF:000661">
    <property type="entry name" value="Serine-threonine protein kinase plant-type"/>
    <property type="match status" value="1"/>
</dbReference>
<reference evidence="23" key="1">
    <citation type="submission" date="2019-08" db="EMBL/GenBank/DDBJ databases">
        <title>Reference gene set and small RNA set construction with multiple tissues from Davidia involucrata Baill.</title>
        <authorList>
            <person name="Yang H."/>
            <person name="Zhou C."/>
            <person name="Li G."/>
            <person name="Wang J."/>
            <person name="Gao P."/>
            <person name="Wang M."/>
            <person name="Wang R."/>
            <person name="Zhao Y."/>
        </authorList>
    </citation>
    <scope>NUCLEOTIDE SEQUENCE</scope>
    <source>
        <tissue evidence="23">Mixed with DoveR01_LX</tissue>
    </source>
</reference>
<keyword evidence="6" id="KW-0433">Leucine-rich repeat</keyword>
<comment type="catalytic activity">
    <reaction evidence="18">
        <text>L-threonyl-[protein] + ATP = O-phospho-L-threonyl-[protein] + ADP + H(+)</text>
        <dbReference type="Rhea" id="RHEA:46608"/>
        <dbReference type="Rhea" id="RHEA-COMP:11060"/>
        <dbReference type="Rhea" id="RHEA-COMP:11605"/>
        <dbReference type="ChEBI" id="CHEBI:15378"/>
        <dbReference type="ChEBI" id="CHEBI:30013"/>
        <dbReference type="ChEBI" id="CHEBI:30616"/>
        <dbReference type="ChEBI" id="CHEBI:61977"/>
        <dbReference type="ChEBI" id="CHEBI:456216"/>
        <dbReference type="EC" id="2.7.11.1"/>
    </reaction>
</comment>
<dbReference type="GO" id="GO:0005524">
    <property type="term" value="F:ATP binding"/>
    <property type="evidence" value="ECO:0007669"/>
    <property type="project" value="UniProtKB-UniRule"/>
</dbReference>
<evidence type="ECO:0000256" key="13">
    <source>
        <dbReference type="ARBA" id="ARBA00022840"/>
    </source>
</evidence>
<evidence type="ECO:0000256" key="4">
    <source>
        <dbReference type="ARBA" id="ARBA00022527"/>
    </source>
</evidence>
<evidence type="ECO:0000256" key="2">
    <source>
        <dbReference type="ARBA" id="ARBA00012513"/>
    </source>
</evidence>
<keyword evidence="12" id="KW-0418">Kinase</keyword>
<dbReference type="InterPro" id="IPR001611">
    <property type="entry name" value="Leu-rich_rpt"/>
</dbReference>
<dbReference type="GO" id="GO:0051707">
    <property type="term" value="P:response to other organism"/>
    <property type="evidence" value="ECO:0007669"/>
    <property type="project" value="UniProtKB-ARBA"/>
</dbReference>
<evidence type="ECO:0000313" key="23">
    <source>
        <dbReference type="EMBL" id="MPA66012.1"/>
    </source>
</evidence>
<dbReference type="InterPro" id="IPR017441">
    <property type="entry name" value="Protein_kinase_ATP_BS"/>
</dbReference>
<comment type="subcellular location">
    <subcellularLocation>
        <location evidence="1">Cell membrane</location>
        <topology evidence="1">Single-pass membrane protein</topology>
    </subcellularLocation>
</comment>
<evidence type="ECO:0000256" key="9">
    <source>
        <dbReference type="ARBA" id="ARBA00022729"/>
    </source>
</evidence>
<evidence type="ECO:0000256" key="7">
    <source>
        <dbReference type="ARBA" id="ARBA00022679"/>
    </source>
</evidence>
<dbReference type="FunFam" id="1.10.510.10:FF:000358">
    <property type="entry name" value="Putative leucine-rich repeat receptor-like serine/threonine-protein kinase"/>
    <property type="match status" value="1"/>
</dbReference>
<evidence type="ECO:0000256" key="17">
    <source>
        <dbReference type="ARBA" id="ARBA00023180"/>
    </source>
</evidence>
<dbReference type="PROSITE" id="PS00107">
    <property type="entry name" value="PROTEIN_KINASE_ATP"/>
    <property type="match status" value="1"/>
</dbReference>
<dbReference type="EC" id="2.7.11.1" evidence="2"/>
<feature type="binding site" evidence="20">
    <location>
        <position position="587"/>
    </location>
    <ligand>
        <name>ATP</name>
        <dbReference type="ChEBI" id="CHEBI:30616"/>
    </ligand>
</feature>
<evidence type="ECO:0000256" key="16">
    <source>
        <dbReference type="ARBA" id="ARBA00023170"/>
    </source>
</evidence>
<dbReference type="InterPro" id="IPR051809">
    <property type="entry name" value="Plant_receptor-like_S/T_kinase"/>
</dbReference>
<evidence type="ECO:0000256" key="8">
    <source>
        <dbReference type="ARBA" id="ARBA00022692"/>
    </source>
</evidence>
<comment type="catalytic activity">
    <reaction evidence="19">
        <text>L-seryl-[protein] + ATP = O-phospho-L-seryl-[protein] + ADP + H(+)</text>
        <dbReference type="Rhea" id="RHEA:17989"/>
        <dbReference type="Rhea" id="RHEA-COMP:9863"/>
        <dbReference type="Rhea" id="RHEA-COMP:11604"/>
        <dbReference type="ChEBI" id="CHEBI:15378"/>
        <dbReference type="ChEBI" id="CHEBI:29999"/>
        <dbReference type="ChEBI" id="CHEBI:30616"/>
        <dbReference type="ChEBI" id="CHEBI:83421"/>
        <dbReference type="ChEBI" id="CHEBI:456216"/>
        <dbReference type="EC" id="2.7.11.1"/>
    </reaction>
</comment>
<evidence type="ECO:0000256" key="15">
    <source>
        <dbReference type="ARBA" id="ARBA00023136"/>
    </source>
</evidence>
<feature type="domain" description="Protein kinase" evidence="22">
    <location>
        <begin position="548"/>
        <end position="828"/>
    </location>
</feature>
<dbReference type="GO" id="GO:0006952">
    <property type="term" value="P:defense response"/>
    <property type="evidence" value="ECO:0007669"/>
    <property type="project" value="UniProtKB-ARBA"/>
</dbReference>
<evidence type="ECO:0000256" key="19">
    <source>
        <dbReference type="ARBA" id="ARBA00048679"/>
    </source>
</evidence>
<keyword evidence="13 20" id="KW-0067">ATP-binding</keyword>
<dbReference type="Pfam" id="PF00069">
    <property type="entry name" value="Pkinase"/>
    <property type="match status" value="1"/>
</dbReference>
<evidence type="ECO:0000256" key="3">
    <source>
        <dbReference type="ARBA" id="ARBA00022475"/>
    </source>
</evidence>
<dbReference type="InterPro" id="IPR008271">
    <property type="entry name" value="Ser/Thr_kinase_AS"/>
</dbReference>
<evidence type="ECO:0000256" key="11">
    <source>
        <dbReference type="ARBA" id="ARBA00022741"/>
    </source>
</evidence>
<dbReference type="PROSITE" id="PS50011">
    <property type="entry name" value="PROTEIN_KINASE_DOM"/>
    <property type="match status" value="1"/>
</dbReference>
<dbReference type="Gene3D" id="3.80.10.10">
    <property type="entry name" value="Ribonuclease Inhibitor"/>
    <property type="match status" value="2"/>
</dbReference>
<dbReference type="PANTHER" id="PTHR27008">
    <property type="entry name" value="OS04G0122200 PROTEIN"/>
    <property type="match status" value="1"/>
</dbReference>
<keyword evidence="9" id="KW-0732">Signal</keyword>
<keyword evidence="11 20" id="KW-0547">Nucleotide-binding</keyword>
<keyword evidence="3" id="KW-1003">Cell membrane</keyword>
<gene>
    <name evidence="23" type="ORF">Din_035453</name>
</gene>
<evidence type="ECO:0000256" key="20">
    <source>
        <dbReference type="PROSITE-ProRule" id="PRU10141"/>
    </source>
</evidence>
<keyword evidence="15 21" id="KW-0472">Membrane</keyword>
<accession>A0A5B7BAY1</accession>
<dbReference type="SUPFAM" id="SSF56112">
    <property type="entry name" value="Protein kinase-like (PK-like)"/>
    <property type="match status" value="1"/>
</dbReference>
<dbReference type="FunFam" id="3.80.10.10:FF:000041">
    <property type="entry name" value="LRR receptor-like serine/threonine-protein kinase ERECTA"/>
    <property type="match status" value="1"/>
</dbReference>
<protein>
    <recommendedName>
        <fullName evidence="2">non-specific serine/threonine protein kinase</fullName>
        <ecNumber evidence="2">2.7.11.1</ecNumber>
    </recommendedName>
</protein>
<dbReference type="Gene3D" id="1.10.510.10">
    <property type="entry name" value="Transferase(Phosphotransferase) domain 1"/>
    <property type="match status" value="1"/>
</dbReference>
<dbReference type="Pfam" id="PF00560">
    <property type="entry name" value="LRR_1"/>
    <property type="match status" value="3"/>
</dbReference>
<feature type="transmembrane region" description="Helical" evidence="21">
    <location>
        <begin position="489"/>
        <end position="513"/>
    </location>
</feature>
<keyword evidence="8 21" id="KW-0812">Transmembrane</keyword>
<keyword evidence="16" id="KW-0675">Receptor</keyword>
<dbReference type="GO" id="GO:0004674">
    <property type="term" value="F:protein serine/threonine kinase activity"/>
    <property type="evidence" value="ECO:0007669"/>
    <property type="project" value="UniProtKB-KW"/>
</dbReference>
<dbReference type="InterPro" id="IPR000719">
    <property type="entry name" value="Prot_kinase_dom"/>
</dbReference>
<keyword evidence="5" id="KW-0597">Phosphoprotein</keyword>
<keyword evidence="10" id="KW-0677">Repeat</keyword>
<dbReference type="FunFam" id="3.80.10.10:FF:000317">
    <property type="entry name" value="Inactive leucine-rich repeat receptor-like protein kinase"/>
    <property type="match status" value="1"/>
</dbReference>
<keyword evidence="7" id="KW-0808">Transferase</keyword>
<dbReference type="PROSITE" id="PS00108">
    <property type="entry name" value="PROTEIN_KINASE_ST"/>
    <property type="match status" value="1"/>
</dbReference>
<evidence type="ECO:0000259" key="22">
    <source>
        <dbReference type="PROSITE" id="PS50011"/>
    </source>
</evidence>
<dbReference type="SMART" id="SM00369">
    <property type="entry name" value="LRR_TYP"/>
    <property type="match status" value="6"/>
</dbReference>
<keyword evidence="14 21" id="KW-1133">Transmembrane helix</keyword>
<evidence type="ECO:0000256" key="18">
    <source>
        <dbReference type="ARBA" id="ARBA00047899"/>
    </source>
</evidence>
<dbReference type="PANTHER" id="PTHR27008:SF602">
    <property type="entry name" value="LRR RECEPTOR-LIKE SERINE_THREONINE-PROTEIN KINASE EFR"/>
    <property type="match status" value="1"/>
</dbReference>
<name>A0A5B7BAY1_DAVIN</name>
<dbReference type="InterPro" id="IPR032675">
    <property type="entry name" value="LRR_dom_sf"/>
</dbReference>
<dbReference type="InterPro" id="IPR011009">
    <property type="entry name" value="Kinase-like_dom_sf"/>
</dbReference>
<keyword evidence="17" id="KW-0325">Glycoprotein</keyword>
<proteinExistence type="predicted"/>
<dbReference type="AlphaFoldDB" id="A0A5B7BAY1"/>
<dbReference type="SUPFAM" id="SSF52058">
    <property type="entry name" value="L domain-like"/>
    <property type="match status" value="2"/>
</dbReference>
<evidence type="ECO:0000256" key="12">
    <source>
        <dbReference type="ARBA" id="ARBA00022777"/>
    </source>
</evidence>
<sequence>MIWVNQLRQTVPPSSISDVGWILIYTGEIPHEMGNLLSLEKLWIQNTGLTGVIPHEIGNLSNLETLVLQFHSLRGPIPATIFNISTLQLISLMGNHFSGSLPSSIGLMMPNLEGLYLGINNLNGLILDSISNASKLTILDLANNMFTGSIPNSLGNFRLLEDLNLQVNNFTCESSSSPELSFLASLTNCKYLRTLWISDNPLNAILPTSIGNLSTSLESIIANSCGIKGNVPIEIGNLSNLATLHLGDNDLIGFIPTTVRGLQKLQILGLWNNKIQGSIPSELCHLPRLGWLRFSKNELSGPVPACLGNISSLRNLYLDSNKFTSIVPTSLGSLKDLLEFNLSSNSLSGHLPPEIASLKVVTLIDLSMNQISGNIPSTIGSLQYLINLSLAHNLLQGPIPDSFGGLLSLEFLDLSNNNLSGVIPKSLEALFHLNYFNVSFNRLSGEIPSKGPFANFTNQSFMSNEALCGAPQLLVPPCHTIHKSKKKKVLLVVYILLPIVSILLALTITFALIRCRRMTKIPTQTDVSPAIVHGRITYQELRRATDEFSEINLLGIGSFGSVYKAILPDGKILAIKVFNLQVEAAFKSFDTECEILRNIRHRNLTKVISSCSNLDFKALVLEYMSNGSLEKWLYSHNHFLDILQRLDIMIDVACALDYLHHGHSTSLVHCDLKPSNVLLDEDMVAHVSDFGIAKFLGEGESIAQTKTLATFGYIAPEYGLEGLVSTRCDVYSYGIMLMETFTRRKPTDEIFAGDLSLKDWIYESLPNAIIQVIDANLLRPEEEHLVARVQCVSSIMELALNCSAESPHERIRMKDALAALKKIRLRFLANGEGT</sequence>
<evidence type="ECO:0000256" key="5">
    <source>
        <dbReference type="ARBA" id="ARBA00022553"/>
    </source>
</evidence>
<dbReference type="InterPro" id="IPR003591">
    <property type="entry name" value="Leu-rich_rpt_typical-subtyp"/>
</dbReference>
<organism evidence="23">
    <name type="scientific">Davidia involucrata</name>
    <name type="common">Dove tree</name>
    <dbReference type="NCBI Taxonomy" id="16924"/>
    <lineage>
        <taxon>Eukaryota</taxon>
        <taxon>Viridiplantae</taxon>
        <taxon>Streptophyta</taxon>
        <taxon>Embryophyta</taxon>
        <taxon>Tracheophyta</taxon>
        <taxon>Spermatophyta</taxon>
        <taxon>Magnoliopsida</taxon>
        <taxon>eudicotyledons</taxon>
        <taxon>Gunneridae</taxon>
        <taxon>Pentapetalae</taxon>
        <taxon>asterids</taxon>
        <taxon>Cornales</taxon>
        <taxon>Nyssaceae</taxon>
        <taxon>Davidia</taxon>
    </lineage>
</organism>
<dbReference type="SMART" id="SM00220">
    <property type="entry name" value="S_TKc"/>
    <property type="match status" value="1"/>
</dbReference>
<dbReference type="EMBL" id="GHES01035453">
    <property type="protein sequence ID" value="MPA66012.1"/>
    <property type="molecule type" value="Transcribed_RNA"/>
</dbReference>